<feature type="non-terminal residue" evidence="1">
    <location>
        <position position="1"/>
    </location>
</feature>
<comment type="caution">
    <text evidence="1">The sequence shown here is derived from an EMBL/GenBank/DDBJ whole genome shotgun (WGS) entry which is preliminary data.</text>
</comment>
<organism evidence="1 2">
    <name type="scientific">Gigaspora margarita</name>
    <dbReference type="NCBI Taxonomy" id="4874"/>
    <lineage>
        <taxon>Eukaryota</taxon>
        <taxon>Fungi</taxon>
        <taxon>Fungi incertae sedis</taxon>
        <taxon>Mucoromycota</taxon>
        <taxon>Glomeromycotina</taxon>
        <taxon>Glomeromycetes</taxon>
        <taxon>Diversisporales</taxon>
        <taxon>Gigasporaceae</taxon>
        <taxon>Gigaspora</taxon>
    </lineage>
</organism>
<evidence type="ECO:0000313" key="2">
    <source>
        <dbReference type="Proteomes" id="UP000789901"/>
    </source>
</evidence>
<protein>
    <submittedName>
        <fullName evidence="1">22005_t:CDS:1</fullName>
    </submittedName>
</protein>
<dbReference type="Proteomes" id="UP000789901">
    <property type="component" value="Unassembled WGS sequence"/>
</dbReference>
<dbReference type="EMBL" id="CAJVQB010146466">
    <property type="protein sequence ID" value="CAG8855159.1"/>
    <property type="molecule type" value="Genomic_DNA"/>
</dbReference>
<name>A0ABN7XM36_GIGMA</name>
<proteinExistence type="predicted"/>
<evidence type="ECO:0000313" key="1">
    <source>
        <dbReference type="EMBL" id="CAG8855159.1"/>
    </source>
</evidence>
<keyword evidence="2" id="KW-1185">Reference proteome</keyword>
<accession>A0ABN7XM36</accession>
<reference evidence="1 2" key="1">
    <citation type="submission" date="2021-06" db="EMBL/GenBank/DDBJ databases">
        <authorList>
            <person name="Kallberg Y."/>
            <person name="Tangrot J."/>
            <person name="Rosling A."/>
        </authorList>
    </citation>
    <scope>NUCLEOTIDE SEQUENCE [LARGE SCALE GENOMIC DNA]</scope>
    <source>
        <strain evidence="1 2">120-4 pot B 10/14</strain>
    </source>
</reference>
<sequence>EVNIEMPIYIPLTASSHLFLPKGLPKRNNGIINIKNKDDRCFEWTILAELFPVQHYRE</sequence>
<gene>
    <name evidence="1" type="ORF">GMARGA_LOCUS43980</name>
</gene>